<gene>
    <name evidence="1" type="ORF">A2853_01210</name>
</gene>
<sequence length="149" mass="17143">MFIDTQRRKVMGKLTYRRIDRVHYPLSADQLEKLKAVPKSDVFTVGFLRGFPKLCGELTNRHLASYCNHLSGSLRKYKTFGEILDLPYWEIQQKVSTHWVRRPSALIFFEDMMTAFGIDLEGAPPLPYVDSNGNSRAITLAKEIAKSFE</sequence>
<dbReference type="AlphaFoldDB" id="A0A1F6D9X4"/>
<accession>A0A1F6D9X4</accession>
<dbReference type="EMBL" id="MFKX01000006">
    <property type="protein sequence ID" value="OGG58117.1"/>
    <property type="molecule type" value="Genomic_DNA"/>
</dbReference>
<name>A0A1F6D9X4_9BACT</name>
<organism evidence="1 2">
    <name type="scientific">Candidatus Kaiserbacteria bacterium RIFCSPHIGHO2_01_FULL_55_17</name>
    <dbReference type="NCBI Taxonomy" id="1798484"/>
    <lineage>
        <taxon>Bacteria</taxon>
        <taxon>Candidatus Kaiseribacteriota</taxon>
    </lineage>
</organism>
<evidence type="ECO:0000313" key="1">
    <source>
        <dbReference type="EMBL" id="OGG58117.1"/>
    </source>
</evidence>
<protein>
    <submittedName>
        <fullName evidence="1">Uncharacterized protein</fullName>
    </submittedName>
</protein>
<dbReference type="Proteomes" id="UP000177958">
    <property type="component" value="Unassembled WGS sequence"/>
</dbReference>
<proteinExistence type="predicted"/>
<comment type="caution">
    <text evidence="1">The sequence shown here is derived from an EMBL/GenBank/DDBJ whole genome shotgun (WGS) entry which is preliminary data.</text>
</comment>
<evidence type="ECO:0000313" key="2">
    <source>
        <dbReference type="Proteomes" id="UP000177958"/>
    </source>
</evidence>
<reference evidence="1 2" key="1">
    <citation type="journal article" date="2016" name="Nat. Commun.">
        <title>Thousands of microbial genomes shed light on interconnected biogeochemical processes in an aquifer system.</title>
        <authorList>
            <person name="Anantharaman K."/>
            <person name="Brown C.T."/>
            <person name="Hug L.A."/>
            <person name="Sharon I."/>
            <person name="Castelle C.J."/>
            <person name="Probst A.J."/>
            <person name="Thomas B.C."/>
            <person name="Singh A."/>
            <person name="Wilkins M.J."/>
            <person name="Karaoz U."/>
            <person name="Brodie E.L."/>
            <person name="Williams K.H."/>
            <person name="Hubbard S.S."/>
            <person name="Banfield J.F."/>
        </authorList>
    </citation>
    <scope>NUCLEOTIDE SEQUENCE [LARGE SCALE GENOMIC DNA]</scope>
</reference>